<evidence type="ECO:0000313" key="2">
    <source>
        <dbReference type="EMBL" id="JAP60481.1"/>
    </source>
</evidence>
<dbReference type="EMBL" id="GEEE01002744">
    <property type="protein sequence ID" value="JAP60481.1"/>
    <property type="molecule type" value="Transcribed_RNA"/>
</dbReference>
<accession>A0A0V0J4E8</accession>
<reference evidence="2" key="1">
    <citation type="submission" date="2016-01" db="EMBL/GenBank/DDBJ databases">
        <title>Reference transcriptome for the parasite Schistocephalus solidus: insights into the molecular evolution of parasitism.</title>
        <authorList>
            <person name="Hebert F.O."/>
            <person name="Grambauer S."/>
            <person name="Barber I."/>
            <person name="Landry C.R."/>
            <person name="Aubin-Horth N."/>
        </authorList>
    </citation>
    <scope>NUCLEOTIDE SEQUENCE</scope>
</reference>
<proteinExistence type="predicted"/>
<dbReference type="AlphaFoldDB" id="A0A0V0J4E8"/>
<feature type="transmembrane region" description="Helical" evidence="1">
    <location>
        <begin position="175"/>
        <end position="192"/>
    </location>
</feature>
<organism evidence="2">
    <name type="scientific">Schistocephalus solidus</name>
    <name type="common">Tapeworm</name>
    <dbReference type="NCBI Taxonomy" id="70667"/>
    <lineage>
        <taxon>Eukaryota</taxon>
        <taxon>Metazoa</taxon>
        <taxon>Spiralia</taxon>
        <taxon>Lophotrochozoa</taxon>
        <taxon>Platyhelminthes</taxon>
        <taxon>Cestoda</taxon>
        <taxon>Eucestoda</taxon>
        <taxon>Diphyllobothriidea</taxon>
        <taxon>Diphyllobothriidae</taxon>
        <taxon>Schistocephalus</taxon>
    </lineage>
</organism>
<evidence type="ECO:0000256" key="1">
    <source>
        <dbReference type="SAM" id="Phobius"/>
    </source>
</evidence>
<protein>
    <submittedName>
        <fullName evidence="2">Uncharacterized protein</fullName>
    </submittedName>
</protein>
<keyword evidence="1" id="KW-0812">Transmembrane</keyword>
<name>A0A0V0J4E8_SCHSO</name>
<keyword evidence="1" id="KW-0472">Membrane</keyword>
<gene>
    <name evidence="2" type="ORF">TR167030</name>
</gene>
<sequence length="220" mass="25022">MSDGTHFRRGKCTVTSLKPTRLSEAMIWPKSFFEYAHKDHLQGASFEVQRKLIKTHTTTNLISTSGGLCEFGFGFAMYPTVVDSSAESLVDLANFCCRCLNIPTLIKSAGEVDATYLVMLYRRLYGMDDDSIDPFYSLDDVSNRICYIREDLSSFLKEDLDHIKVNSIIQGDKTVIFYLLEILSAIIALWVLPKLDFINGNFHLHSTSQQLVTAQWTHRM</sequence>
<keyword evidence="1" id="KW-1133">Transmembrane helix</keyword>